<dbReference type="PANTHER" id="PTHR38834">
    <property type="entry name" value="PERIPLASMIC SUBSTRATE BINDING PROTEIN FAMILY 3"/>
    <property type="match status" value="1"/>
</dbReference>
<dbReference type="PATRIC" id="fig|626887.3.peg.1640"/>
<protein>
    <submittedName>
        <fullName evidence="2">Amino acid ABC transporter substrate-binding protein</fullName>
    </submittedName>
</protein>
<dbReference type="Gene3D" id="3.40.190.10">
    <property type="entry name" value="Periplasmic binding protein-like II"/>
    <property type="match status" value="2"/>
</dbReference>
<dbReference type="eggNOG" id="COG0834">
    <property type="taxonomic scope" value="Bacteria"/>
</dbReference>
<evidence type="ECO:0000313" key="2">
    <source>
        <dbReference type="EMBL" id="ENO15320.1"/>
    </source>
</evidence>
<evidence type="ECO:0000313" key="3">
    <source>
        <dbReference type="Proteomes" id="UP000013165"/>
    </source>
</evidence>
<dbReference type="EMBL" id="APLQ01000011">
    <property type="protein sequence ID" value="ENO15320.1"/>
    <property type="molecule type" value="Genomic_DNA"/>
</dbReference>
<dbReference type="PANTHER" id="PTHR38834:SF3">
    <property type="entry name" value="SOLUTE-BINDING PROTEIN FAMILY 3_N-TERMINAL DOMAIN-CONTAINING PROTEIN"/>
    <property type="match status" value="1"/>
</dbReference>
<dbReference type="HOGENOM" id="CLU_064076_1_2_6"/>
<comment type="caution">
    <text evidence="2">The sequence shown here is derived from an EMBL/GenBank/DDBJ whole genome shotgun (WGS) entry which is preliminary data.</text>
</comment>
<proteinExistence type="predicted"/>
<dbReference type="SUPFAM" id="SSF53850">
    <property type="entry name" value="Periplasmic binding protein-like II"/>
    <property type="match status" value="1"/>
</dbReference>
<reference evidence="2 3" key="1">
    <citation type="journal article" date="2013" name="Genome Announc.">
        <title>Genome Sequence of the Polycyclic Aromatic Hydrocarbon-Degrading Bacterium Strain Marinobacter nanhaiticus D15-8WT.</title>
        <authorList>
            <person name="Cui Z."/>
            <person name="Gao W."/>
            <person name="Li Q."/>
            <person name="Xu G."/>
            <person name="Zheng L."/>
        </authorList>
    </citation>
    <scope>NUCLEOTIDE SEQUENCE [LARGE SCALE GENOMIC DNA]</scope>
    <source>
        <strain evidence="2 3">D15-8W</strain>
    </source>
</reference>
<dbReference type="OrthoDB" id="8587856at2"/>
<organism evidence="2 3">
    <name type="scientific">Marinobacter nanhaiticus D15-8W</name>
    <dbReference type="NCBI Taxonomy" id="626887"/>
    <lineage>
        <taxon>Bacteria</taxon>
        <taxon>Pseudomonadati</taxon>
        <taxon>Pseudomonadota</taxon>
        <taxon>Gammaproteobacteria</taxon>
        <taxon>Pseudomonadales</taxon>
        <taxon>Marinobacteraceae</taxon>
        <taxon>Marinobacter</taxon>
    </lineage>
</organism>
<gene>
    <name evidence="2" type="ORF">J057_08216</name>
</gene>
<feature type="signal peptide" evidence="1">
    <location>
        <begin position="1"/>
        <end position="22"/>
    </location>
</feature>
<name>N6VYJ6_9GAMM</name>
<keyword evidence="3" id="KW-1185">Reference proteome</keyword>
<dbReference type="AlphaFoldDB" id="N6VYJ6"/>
<accession>N6VYJ6</accession>
<feature type="chain" id="PRO_5004126841" evidence="1">
    <location>
        <begin position="23"/>
        <end position="250"/>
    </location>
</feature>
<dbReference type="RefSeq" id="WP_004579616.1">
    <property type="nucleotide sequence ID" value="NZ_AP028878.1"/>
</dbReference>
<evidence type="ECO:0000256" key="1">
    <source>
        <dbReference type="SAM" id="SignalP"/>
    </source>
</evidence>
<dbReference type="STRING" id="626887.J057_08216"/>
<dbReference type="Proteomes" id="UP000013165">
    <property type="component" value="Unassembled WGS sequence"/>
</dbReference>
<sequence length="250" mass="28122">MGKVPVFCSLLLTLLLPAAVQGADKEKIYLYTENFPPYNMSISGRAFEHSEDRIEGLCTEMVKAILSHTELEYRMKLRTWDYGYTKVLDKPNHGLFCTTYTEDRAPLFKWVGPLTRNEWTIFTPPGSKLTIDSLSDIKGMTIGGYRNDVKTVYMLKHGYKVSALDSDDLNPKRLALGQIDVWIGDRLAGPYMASQQDVDGLIPAYSFNKTELYLAMNPKTSDAVIEELLAGLKAIHDNGMYGAIEEKYGL</sequence>
<keyword evidence="1" id="KW-0732">Signal</keyword>